<evidence type="ECO:0000313" key="2">
    <source>
        <dbReference type="EMBL" id="ENU43771.1"/>
    </source>
</evidence>
<protein>
    <recommendedName>
        <fullName evidence="1">DUF3885 domain-containing protein</fullName>
    </recommendedName>
</protein>
<feature type="domain" description="DUF3885" evidence="1">
    <location>
        <begin position="2"/>
        <end position="40"/>
    </location>
</feature>
<comment type="caution">
    <text evidence="2">The sequence shown here is derived from an EMBL/GenBank/DDBJ whole genome shotgun (WGS) entry which is preliminary data.</text>
</comment>
<reference evidence="2 3" key="2">
    <citation type="journal article" date="2015" name="Int. J. Syst. Evol. Microbiol.">
        <title>Acinetobacter seifertii sp. nov., a member of the Acinetobacter calcoaceticus-Acinetobacter baumannii complex isolated from human clinical specimens.</title>
        <authorList>
            <person name="Nemec A."/>
            <person name="Krizova L."/>
            <person name="Maixnerova M."/>
            <person name="Sedo O."/>
            <person name="Brisse S."/>
            <person name="Higgins P.G."/>
        </authorList>
    </citation>
    <scope>NUCLEOTIDE SEQUENCE [LARGE SCALE GENOMIC DNA]</scope>
    <source>
        <strain evidence="2 3">NIPH 973</strain>
    </source>
</reference>
<name>N8QYI4_9GAMM</name>
<dbReference type="EMBL" id="APOO01000020">
    <property type="protein sequence ID" value="ENU43771.1"/>
    <property type="molecule type" value="Genomic_DNA"/>
</dbReference>
<dbReference type="Proteomes" id="UP000013065">
    <property type="component" value="Unassembled WGS sequence"/>
</dbReference>
<sequence length="45" mass="5216">MISFEQNIIIAPYDGGIDFIIFNDAKRNELINKYKDWLSPRADGL</sequence>
<gene>
    <name evidence="2" type="ORF">F985_01695</name>
</gene>
<dbReference type="InterPro" id="IPR024976">
    <property type="entry name" value="DUF3885"/>
</dbReference>
<reference evidence="3" key="1">
    <citation type="submission" date="2013-02" db="EMBL/GenBank/DDBJ databases">
        <title>The Genome Sequence of Acinetobacter sp. NIPH 973.</title>
        <authorList>
            <consortium name="The Broad Institute Genome Sequencing Platform"/>
            <consortium name="The Broad Institute Genome Sequencing Center for Infectious Disease"/>
            <person name="Cerqueira G."/>
            <person name="Feldgarden M."/>
            <person name="Courvalin P."/>
            <person name="Perichon B."/>
            <person name="Grillot-Courvalin C."/>
            <person name="Clermont D."/>
            <person name="Rocha E."/>
            <person name="Yoon E.-J."/>
            <person name="Nemec A."/>
            <person name="Walker B."/>
            <person name="Young S.K."/>
            <person name="Zeng Q."/>
            <person name="Gargeya S."/>
            <person name="Fitzgerald M."/>
            <person name="Haas B."/>
            <person name="Abouelleil A."/>
            <person name="Alvarado L."/>
            <person name="Arachchi H.M."/>
            <person name="Berlin A.M."/>
            <person name="Chapman S.B."/>
            <person name="Dewar J."/>
            <person name="Goldberg J."/>
            <person name="Griggs A."/>
            <person name="Gujja S."/>
            <person name="Hansen M."/>
            <person name="Howarth C."/>
            <person name="Imamovic A."/>
            <person name="Larimer J."/>
            <person name="McCowan C."/>
            <person name="Murphy C."/>
            <person name="Neiman D."/>
            <person name="Pearson M."/>
            <person name="Priest M."/>
            <person name="Roberts A."/>
            <person name="Saif S."/>
            <person name="Shea T."/>
            <person name="Sisk P."/>
            <person name="Sykes S."/>
            <person name="Wortman J."/>
            <person name="Nusbaum C."/>
            <person name="Birren B."/>
        </authorList>
    </citation>
    <scope>NUCLEOTIDE SEQUENCE [LARGE SCALE GENOMIC DNA]</scope>
    <source>
        <strain evidence="3">NIPH 973</strain>
    </source>
</reference>
<dbReference type="Pfam" id="PF13021">
    <property type="entry name" value="DUF3885"/>
    <property type="match status" value="1"/>
</dbReference>
<organism evidence="2 3">
    <name type="scientific">Acinetobacter seifertii</name>
    <dbReference type="NCBI Taxonomy" id="1530123"/>
    <lineage>
        <taxon>Bacteria</taxon>
        <taxon>Pseudomonadati</taxon>
        <taxon>Pseudomonadota</taxon>
        <taxon>Gammaproteobacteria</taxon>
        <taxon>Moraxellales</taxon>
        <taxon>Moraxellaceae</taxon>
        <taxon>Acinetobacter</taxon>
        <taxon>Acinetobacter calcoaceticus/baumannii complex</taxon>
    </lineage>
</organism>
<dbReference type="AlphaFoldDB" id="N8QYI4"/>
<accession>N8QYI4</accession>
<dbReference type="HOGENOM" id="CLU_3194925_0_0_6"/>
<proteinExistence type="predicted"/>
<dbReference type="PATRIC" id="fig|520709.3.peg.1651"/>
<evidence type="ECO:0000313" key="3">
    <source>
        <dbReference type="Proteomes" id="UP000013065"/>
    </source>
</evidence>
<evidence type="ECO:0000259" key="1">
    <source>
        <dbReference type="Pfam" id="PF13021"/>
    </source>
</evidence>